<gene>
    <name evidence="2" type="ORF">G2W53_038643</name>
</gene>
<evidence type="ECO:0000256" key="1">
    <source>
        <dbReference type="SAM" id="MobiDB-lite"/>
    </source>
</evidence>
<name>A0A834W249_9FABA</name>
<dbReference type="AlphaFoldDB" id="A0A834W249"/>
<reference evidence="2" key="1">
    <citation type="submission" date="2020-09" db="EMBL/GenBank/DDBJ databases">
        <title>Genome-Enabled Discovery of Anthraquinone Biosynthesis in Senna tora.</title>
        <authorList>
            <person name="Kang S.-H."/>
            <person name="Pandey R.P."/>
            <person name="Lee C.-M."/>
            <person name="Sim J.-S."/>
            <person name="Jeong J.-T."/>
            <person name="Choi B.-S."/>
            <person name="Jung M."/>
            <person name="Ginzburg D."/>
            <person name="Zhao K."/>
            <person name="Won S.Y."/>
            <person name="Oh T.-J."/>
            <person name="Yu Y."/>
            <person name="Kim N.-H."/>
            <person name="Lee O.R."/>
            <person name="Lee T.-H."/>
            <person name="Bashyal P."/>
            <person name="Kim T.-S."/>
            <person name="Lee W.-H."/>
            <person name="Kawkins C."/>
            <person name="Kim C.-K."/>
            <person name="Kim J.S."/>
            <person name="Ahn B.O."/>
            <person name="Rhee S.Y."/>
            <person name="Sohng J.K."/>
        </authorList>
    </citation>
    <scope>NUCLEOTIDE SEQUENCE</scope>
    <source>
        <tissue evidence="2">Leaf</tissue>
    </source>
</reference>
<sequence>MGYSYTPTYYSSLHDSITSLCKTLLPFGFKRRWRLPGSDHRLLKLQSENLKWQQDSFHQMLNLMGLHREGILAQNEVSLFSAHLLETLIASPPHQEHPLILRDKLLFLQELLYAKCISEEEYHASKRPLIQRLAVQGAEIEARDVIIAGKKDPKDNSSEEEWSVIDLKDENCLLNKENSNSKNKSKQGSAMKKQIKGAASVFGFVSSSSHKPSKNRTEKSIFDSPSSSHLNSTPSKFSSSASKENPFWNSQSKNQKSEEKLKRKPFRTLFQREQREAHGGGAESEEREGKSEKKQWGFDGSKKWKNTDSDDETAPLPLNERSDNETYLAASEIDTTKFMTSDYFIDKVCVPSQFHSIFNLVSGQKIKKEVSTIQTEQRTTNPNHTYSYVVFSIICHLFYSLTISFSLMSIPFCDRYRDAVLDVKKESTDNGGEKDNMWNNKNAREEHSYSMMQWTTFEDDENLHPNLFTHQDSSFRSSNINPFSQ</sequence>
<accession>A0A834W249</accession>
<feature type="compositionally biased region" description="Low complexity" evidence="1">
    <location>
        <begin position="224"/>
        <end position="242"/>
    </location>
</feature>
<dbReference type="PANTHER" id="PTHR37392:SF1">
    <property type="entry name" value="OS09G0556800 PROTEIN"/>
    <property type="match status" value="1"/>
</dbReference>
<protein>
    <submittedName>
        <fullName evidence="2">Uveal autoantigen with coiled-coil domains and ankyrin repeats isoform 1</fullName>
    </submittedName>
</protein>
<evidence type="ECO:0000313" key="3">
    <source>
        <dbReference type="Proteomes" id="UP000634136"/>
    </source>
</evidence>
<feature type="region of interest" description="Disordered" evidence="1">
    <location>
        <begin position="206"/>
        <end position="321"/>
    </location>
</feature>
<dbReference type="PANTHER" id="PTHR37392">
    <property type="entry name" value="OS09G0556800 PROTEIN"/>
    <property type="match status" value="1"/>
</dbReference>
<dbReference type="OrthoDB" id="1904025at2759"/>
<proteinExistence type="predicted"/>
<evidence type="ECO:0000313" key="2">
    <source>
        <dbReference type="EMBL" id="KAF7806482.1"/>
    </source>
</evidence>
<dbReference type="Proteomes" id="UP000634136">
    <property type="component" value="Unassembled WGS sequence"/>
</dbReference>
<comment type="caution">
    <text evidence="2">The sequence shown here is derived from an EMBL/GenBank/DDBJ whole genome shotgun (WGS) entry which is preliminary data.</text>
</comment>
<keyword evidence="3" id="KW-1185">Reference proteome</keyword>
<organism evidence="2 3">
    <name type="scientific">Senna tora</name>
    <dbReference type="NCBI Taxonomy" id="362788"/>
    <lineage>
        <taxon>Eukaryota</taxon>
        <taxon>Viridiplantae</taxon>
        <taxon>Streptophyta</taxon>
        <taxon>Embryophyta</taxon>
        <taxon>Tracheophyta</taxon>
        <taxon>Spermatophyta</taxon>
        <taxon>Magnoliopsida</taxon>
        <taxon>eudicotyledons</taxon>
        <taxon>Gunneridae</taxon>
        <taxon>Pentapetalae</taxon>
        <taxon>rosids</taxon>
        <taxon>fabids</taxon>
        <taxon>Fabales</taxon>
        <taxon>Fabaceae</taxon>
        <taxon>Caesalpinioideae</taxon>
        <taxon>Cassia clade</taxon>
        <taxon>Senna</taxon>
    </lineage>
</organism>
<feature type="compositionally biased region" description="Basic and acidic residues" evidence="1">
    <location>
        <begin position="287"/>
        <end position="308"/>
    </location>
</feature>
<dbReference type="EMBL" id="JAAIUW010000012">
    <property type="protein sequence ID" value="KAF7806482.1"/>
    <property type="molecule type" value="Genomic_DNA"/>
</dbReference>